<feature type="region of interest" description="Disordered" evidence="1">
    <location>
        <begin position="30"/>
        <end position="115"/>
    </location>
</feature>
<dbReference type="AlphaFoldDB" id="A0A2H6KIB5"/>
<protein>
    <submittedName>
        <fullName evidence="2">Chromosome complete related, putative</fullName>
    </submittedName>
</protein>
<evidence type="ECO:0000313" key="3">
    <source>
        <dbReference type="Proteomes" id="UP000236319"/>
    </source>
</evidence>
<dbReference type="GeneID" id="39876504"/>
<reference evidence="2 3" key="1">
    <citation type="journal article" date="2017" name="BMC Genomics">
        <title>Whole-genome assembly of Babesia ovata and comparative genomics between closely related pathogens.</title>
        <authorList>
            <person name="Yamagishi J."/>
            <person name="Asada M."/>
            <person name="Hakimi H."/>
            <person name="Tanaka T.Q."/>
            <person name="Sugimoto C."/>
            <person name="Kawazu S."/>
        </authorList>
    </citation>
    <scope>NUCLEOTIDE SEQUENCE [LARGE SCALE GENOMIC DNA]</scope>
    <source>
        <strain evidence="2 3">Miyake</strain>
    </source>
</reference>
<evidence type="ECO:0000256" key="1">
    <source>
        <dbReference type="SAM" id="MobiDB-lite"/>
    </source>
</evidence>
<proteinExistence type="predicted"/>
<feature type="compositionally biased region" description="Basic and acidic residues" evidence="1">
    <location>
        <begin position="45"/>
        <end position="57"/>
    </location>
</feature>
<comment type="caution">
    <text evidence="2">The sequence shown here is derived from an EMBL/GenBank/DDBJ whole genome shotgun (WGS) entry which is preliminary data.</text>
</comment>
<evidence type="ECO:0000313" key="2">
    <source>
        <dbReference type="EMBL" id="GBE62734.1"/>
    </source>
</evidence>
<accession>A0A2H6KIB5</accession>
<keyword evidence="3" id="KW-1185">Reference proteome</keyword>
<sequence length="387" mass="43129">MDLQPYALVLPMNCKTAARNKRKIMQKILGNNPTTTVTENGKVSVGDENKHSVDAADTKVTTTGPTKTDSSAPTDTSITDAGRTDVDKSDNRLVHRSTNGTVYHSEDTAGNAASPREMRICSVQTGKDSIMSDIALGDNANESLALPADSELPVDDANSPFYTVSRIVERLDSEDMKGCIIMLAARSDSSVNVVPLAGGIIEIYDEHERSIQAVWLNRSVAERSDVRILLKALMLRVFAHAYQINLPNRRCTKSNKLVSIYQSMLVTFPRECVSFIEKEMLLSKHYESYGFNEPHNDNPKVPCRCHKIAPDASELFYGISETRFNNLYTSLYEKLLFDSIGRMTPIVKMYPATSFKHEEKVDQISKAVREIERSLREQNGAKKARKA</sequence>
<dbReference type="RefSeq" id="XP_028868977.1">
    <property type="nucleotide sequence ID" value="XM_029013144.1"/>
</dbReference>
<dbReference type="Proteomes" id="UP000236319">
    <property type="component" value="Unassembled WGS sequence"/>
</dbReference>
<feature type="compositionally biased region" description="Low complexity" evidence="1">
    <location>
        <begin position="58"/>
        <end position="68"/>
    </location>
</feature>
<feature type="compositionally biased region" description="Basic and acidic residues" evidence="1">
    <location>
        <begin position="82"/>
        <end position="93"/>
    </location>
</feature>
<dbReference type="EMBL" id="BDSA01000006">
    <property type="protein sequence ID" value="GBE62734.1"/>
    <property type="molecule type" value="Genomic_DNA"/>
</dbReference>
<gene>
    <name evidence="2" type="ORF">BOVATA_042270</name>
</gene>
<name>A0A2H6KIB5_9APIC</name>
<dbReference type="OrthoDB" id="364758at2759"/>
<organism evidence="2 3">
    <name type="scientific">Babesia ovata</name>
    <dbReference type="NCBI Taxonomy" id="189622"/>
    <lineage>
        <taxon>Eukaryota</taxon>
        <taxon>Sar</taxon>
        <taxon>Alveolata</taxon>
        <taxon>Apicomplexa</taxon>
        <taxon>Aconoidasida</taxon>
        <taxon>Piroplasmida</taxon>
        <taxon>Babesiidae</taxon>
        <taxon>Babesia</taxon>
    </lineage>
</organism>
<feature type="compositionally biased region" description="Polar residues" evidence="1">
    <location>
        <begin position="30"/>
        <end position="41"/>
    </location>
</feature>
<feature type="compositionally biased region" description="Polar residues" evidence="1">
    <location>
        <begin position="69"/>
        <end position="79"/>
    </location>
</feature>
<dbReference type="VEuPathDB" id="PiroplasmaDB:BOVATA_042270"/>